<feature type="transmembrane region" description="Helical" evidence="1">
    <location>
        <begin position="449"/>
        <end position="466"/>
    </location>
</feature>
<feature type="transmembrane region" description="Helical" evidence="1">
    <location>
        <begin position="813"/>
        <end position="839"/>
    </location>
</feature>
<dbReference type="OrthoDB" id="5181597at2"/>
<accession>A0A098YA88</accession>
<comment type="caution">
    <text evidence="2">The sequence shown here is derived from an EMBL/GenBank/DDBJ whole genome shotgun (WGS) entry which is preliminary data.</text>
</comment>
<gene>
    <name evidence="2" type="ORF">IN07_07300</name>
</gene>
<evidence type="ECO:0008006" key="4">
    <source>
        <dbReference type="Google" id="ProtNLM"/>
    </source>
</evidence>
<dbReference type="GO" id="GO:0022857">
    <property type="term" value="F:transmembrane transporter activity"/>
    <property type="evidence" value="ECO:0007669"/>
    <property type="project" value="TreeGrafter"/>
</dbReference>
<dbReference type="PANTHER" id="PTHR30572:SF4">
    <property type="entry name" value="ABC TRANSPORTER PERMEASE YTRF"/>
    <property type="match status" value="1"/>
</dbReference>
<dbReference type="InterPro" id="IPR050250">
    <property type="entry name" value="Macrolide_Exporter_MacB"/>
</dbReference>
<dbReference type="EMBL" id="JPMX01000023">
    <property type="protein sequence ID" value="KGH47409.1"/>
    <property type="molecule type" value="Genomic_DNA"/>
</dbReference>
<evidence type="ECO:0000256" key="1">
    <source>
        <dbReference type="SAM" id="Phobius"/>
    </source>
</evidence>
<proteinExistence type="predicted"/>
<keyword evidence="3" id="KW-1185">Reference proteome</keyword>
<evidence type="ECO:0000313" key="2">
    <source>
        <dbReference type="EMBL" id="KGH47409.1"/>
    </source>
</evidence>
<feature type="transmembrane region" description="Helical" evidence="1">
    <location>
        <begin position="529"/>
        <end position="552"/>
    </location>
</feature>
<dbReference type="AlphaFoldDB" id="A0A098YA88"/>
<evidence type="ECO:0000313" key="3">
    <source>
        <dbReference type="Proteomes" id="UP000029713"/>
    </source>
</evidence>
<feature type="transmembrane region" description="Helical" evidence="1">
    <location>
        <begin position="486"/>
        <end position="508"/>
    </location>
</feature>
<dbReference type="Proteomes" id="UP000029713">
    <property type="component" value="Unassembled WGS sequence"/>
</dbReference>
<keyword evidence="1" id="KW-0812">Transmembrane</keyword>
<dbReference type="RefSeq" id="WP_036334685.1">
    <property type="nucleotide sequence ID" value="NZ_JPMX01000023.1"/>
</dbReference>
<keyword evidence="1" id="KW-1133">Transmembrane helix</keyword>
<reference evidence="2 3" key="1">
    <citation type="submission" date="2014-07" db="EMBL/GenBank/DDBJ databases">
        <title>Biosystematic studies on Modestobacter strains isolated from extreme hyper-arid desert soil and from historic building.</title>
        <authorList>
            <person name="Bukarasam K."/>
            <person name="Bull A."/>
            <person name="Girard G."/>
            <person name="van Wezel G."/>
            <person name="Goodfellow M."/>
        </authorList>
    </citation>
    <scope>NUCLEOTIDE SEQUENCE [LARGE SCALE GENOMIC DNA]</scope>
    <source>
        <strain evidence="2 3">KNN45-2b</strain>
    </source>
</reference>
<keyword evidence="1" id="KW-0472">Membrane</keyword>
<dbReference type="GO" id="GO:0005886">
    <property type="term" value="C:plasma membrane"/>
    <property type="evidence" value="ECO:0007669"/>
    <property type="project" value="TreeGrafter"/>
</dbReference>
<name>A0A098YA88_9ACTN</name>
<dbReference type="STRING" id="1522368.IN07_07300"/>
<feature type="transmembrane region" description="Helical" evidence="1">
    <location>
        <begin position="763"/>
        <end position="785"/>
    </location>
</feature>
<feature type="transmembrane region" description="Helical" evidence="1">
    <location>
        <begin position="859"/>
        <end position="880"/>
    </location>
</feature>
<dbReference type="PANTHER" id="PTHR30572">
    <property type="entry name" value="MEMBRANE COMPONENT OF TRANSPORTER-RELATED"/>
    <property type="match status" value="1"/>
</dbReference>
<feature type="transmembrane region" description="Helical" evidence="1">
    <location>
        <begin position="321"/>
        <end position="343"/>
    </location>
</feature>
<protein>
    <recommendedName>
        <fullName evidence="4">ABC3 transporter permease protein domain-containing protein</fullName>
    </recommendedName>
</protein>
<sequence length="897" mass="92623">MSRPPLWRLAPWTRAPWLGLRQPAAVIAVLVTSAILACAVASAQLFLSSARSAALQQQLSQRCDEVARPQTGVQSALVDEQFQPLDGGDGSTRPELDGSLLQAWTDDGLAAEPVLATASIGSSSPRSEPAVIGGPDGFPLSAQVSLFHRPAALEHVEVVDRGEEPGIWVPESVAEQEGLAVGDPLTFNTQTAPVAGVYRDLAVASADDPWWCDYRLLFSNEASANTAPPALLLASDERTFYRLATASWGWATRLQQAPVDAASLSVSDVRRQQDVQQRITAGTGLPLEFDGTGVGIAVPNDRLPDVLERAALIESGLRGPVVPVAVAGALLALVLVAAAGSFWADRRATEVRLLAARGVGPVPLAGKAALELGLPALVGAALGWAASRVLIAGLGPADDLDPSATTTAAWAGVAAFAVGLGAASAVAGLRARGTAERPLGAAPRWPARVPWELALLLGAGWCWLLLQSRDAVVSVAYVAQVNGLLVAFPLLAIAGTAVLLGRLITALLPRLRRWAGRRSPAVFLAVNRLTAARLASATLLVAVTLPVAVLGYTATLTASAQTTLDAKVGVQIGAAAAAATVTRFQVTPALEAAGTYVVRYDGSAEAAGDDGGRTDVQVLAVDPDDFADTAFWDDSFADRSLPELMAALTGPEVDGRLPVVAAGLPAGDPDLRLGSTEVPAEVTATARVLPGRRSDDPVVLVHADRLPEITRNAGAAPAAELWTNGDLGAGIDALTDAGAQNIRVLTPGGVQESANFLGITWTFGYLSALAVFVGVIAVGGLLLYLEARSRSRVSGYVMARRLGLSRGAHLRSLLVELVGVAVAGLLLGALLAAGAVALVYRRLDVDLLRPPTPLLDVPWPAIAGTAVATVAVAGLAALYAQRAADRADPASVLREDA</sequence>
<organism evidence="2 3">
    <name type="scientific">Modestobacter caceresii</name>
    <dbReference type="NCBI Taxonomy" id="1522368"/>
    <lineage>
        <taxon>Bacteria</taxon>
        <taxon>Bacillati</taxon>
        <taxon>Actinomycetota</taxon>
        <taxon>Actinomycetes</taxon>
        <taxon>Geodermatophilales</taxon>
        <taxon>Geodermatophilaceae</taxon>
        <taxon>Modestobacter</taxon>
    </lineage>
</organism>
<feature type="transmembrane region" description="Helical" evidence="1">
    <location>
        <begin position="407"/>
        <end position="429"/>
    </location>
</feature>
<feature type="transmembrane region" description="Helical" evidence="1">
    <location>
        <begin position="364"/>
        <end position="387"/>
    </location>
</feature>